<protein>
    <recommendedName>
        <fullName evidence="6">Caveolin</fullName>
    </recommendedName>
</protein>
<evidence type="ECO:0000256" key="3">
    <source>
        <dbReference type="ARBA" id="ARBA00022475"/>
    </source>
</evidence>
<dbReference type="GO" id="GO:0060090">
    <property type="term" value="F:molecular adaptor activity"/>
    <property type="evidence" value="ECO:0007669"/>
    <property type="project" value="TreeGrafter"/>
</dbReference>
<comment type="subcellular location">
    <subcellularLocation>
        <location evidence="1 6">Cell membrane</location>
        <topology evidence="1 6">Peripheral membrane protein</topology>
    </subcellularLocation>
    <subcellularLocation>
        <location evidence="6">Golgi apparatus membrane</location>
        <topology evidence="6">Peripheral membrane protein</topology>
    </subcellularLocation>
    <subcellularLocation>
        <location evidence="6">Membrane</location>
        <location evidence="6">Caveola</location>
        <topology evidence="6">Peripheral membrane protein</topology>
    </subcellularLocation>
</comment>
<comment type="similarity">
    <text evidence="2 6">Belongs to the caveolin family.</text>
</comment>
<evidence type="ECO:0000313" key="9">
    <source>
        <dbReference type="Proteomes" id="UP001460270"/>
    </source>
</evidence>
<dbReference type="AlphaFoldDB" id="A0AAW0P8R8"/>
<evidence type="ECO:0000256" key="5">
    <source>
        <dbReference type="ARBA" id="ARBA00023136"/>
    </source>
</evidence>
<proteinExistence type="inferred from homology"/>
<keyword evidence="7" id="KW-1133">Transmembrane helix</keyword>
<evidence type="ECO:0000256" key="6">
    <source>
        <dbReference type="RuleBase" id="RU000680"/>
    </source>
</evidence>
<dbReference type="GO" id="GO:0042391">
    <property type="term" value="P:regulation of membrane potential"/>
    <property type="evidence" value="ECO:0007669"/>
    <property type="project" value="TreeGrafter"/>
</dbReference>
<dbReference type="GO" id="GO:0005925">
    <property type="term" value="C:focal adhesion"/>
    <property type="evidence" value="ECO:0007669"/>
    <property type="project" value="TreeGrafter"/>
</dbReference>
<evidence type="ECO:0000256" key="4">
    <source>
        <dbReference type="ARBA" id="ARBA00023034"/>
    </source>
</evidence>
<organism evidence="8 9">
    <name type="scientific">Mugilogobius chulae</name>
    <name type="common">yellowstripe goby</name>
    <dbReference type="NCBI Taxonomy" id="88201"/>
    <lineage>
        <taxon>Eukaryota</taxon>
        <taxon>Metazoa</taxon>
        <taxon>Chordata</taxon>
        <taxon>Craniata</taxon>
        <taxon>Vertebrata</taxon>
        <taxon>Euteleostomi</taxon>
        <taxon>Actinopterygii</taxon>
        <taxon>Neopterygii</taxon>
        <taxon>Teleostei</taxon>
        <taxon>Neoteleostei</taxon>
        <taxon>Acanthomorphata</taxon>
        <taxon>Gobiaria</taxon>
        <taxon>Gobiiformes</taxon>
        <taxon>Gobioidei</taxon>
        <taxon>Gobiidae</taxon>
        <taxon>Gobionellinae</taxon>
        <taxon>Mugilogobius</taxon>
    </lineage>
</organism>
<dbReference type="Proteomes" id="UP001460270">
    <property type="component" value="Unassembled WGS sequence"/>
</dbReference>
<comment type="caution">
    <text evidence="8">The sequence shown here is derived from an EMBL/GenBank/DDBJ whole genome shotgun (WGS) entry which is preliminary data.</text>
</comment>
<keyword evidence="5 6" id="KW-0472">Membrane</keyword>
<dbReference type="PANTHER" id="PTHR10844:SF16">
    <property type="entry name" value="CAVEOLIN-3"/>
    <property type="match status" value="1"/>
</dbReference>
<evidence type="ECO:0000256" key="1">
    <source>
        <dbReference type="ARBA" id="ARBA00004202"/>
    </source>
</evidence>
<dbReference type="Pfam" id="PF01146">
    <property type="entry name" value="Caveolin"/>
    <property type="match status" value="1"/>
</dbReference>
<dbReference type="GO" id="GO:0005901">
    <property type="term" value="C:caveola"/>
    <property type="evidence" value="ECO:0007669"/>
    <property type="project" value="UniProtKB-SubCell"/>
</dbReference>
<dbReference type="GO" id="GO:0070836">
    <property type="term" value="P:caveola assembly"/>
    <property type="evidence" value="ECO:0007669"/>
    <property type="project" value="InterPro"/>
</dbReference>
<dbReference type="GO" id="GO:0030154">
    <property type="term" value="P:cell differentiation"/>
    <property type="evidence" value="ECO:0007669"/>
    <property type="project" value="TreeGrafter"/>
</dbReference>
<dbReference type="GO" id="GO:0044325">
    <property type="term" value="F:transmembrane transporter binding"/>
    <property type="evidence" value="ECO:0007669"/>
    <property type="project" value="TreeGrafter"/>
</dbReference>
<dbReference type="PANTHER" id="PTHR10844">
    <property type="entry name" value="CAVEOLIN"/>
    <property type="match status" value="1"/>
</dbReference>
<keyword evidence="4 6" id="KW-0333">Golgi apparatus</keyword>
<evidence type="ECO:0000313" key="8">
    <source>
        <dbReference type="EMBL" id="KAK7916564.1"/>
    </source>
</evidence>
<feature type="transmembrane region" description="Helical" evidence="7">
    <location>
        <begin position="90"/>
        <end position="109"/>
    </location>
</feature>
<dbReference type="GO" id="GO:0051480">
    <property type="term" value="P:regulation of cytosolic calcium ion concentration"/>
    <property type="evidence" value="ECO:0007669"/>
    <property type="project" value="TreeGrafter"/>
</dbReference>
<comment type="function">
    <text evidence="6">May act as a scaffolding protein within caveolar membranes. Interacts directly with G-protein alpha subunits and can functionally regulate their activity.</text>
</comment>
<keyword evidence="3 6" id="KW-1003">Cell membrane</keyword>
<feature type="transmembrane region" description="Helical" evidence="7">
    <location>
        <begin position="59"/>
        <end position="84"/>
    </location>
</feature>
<accession>A0AAW0P8R8</accession>
<name>A0AAW0P8R8_9GOBI</name>
<gene>
    <name evidence="8" type="ORF">WMY93_012325</name>
</gene>
<sequence length="131" mass="15104">MDISDFNHNEEQKLRKDSRTKEIDLVNRDPNQINQDAVKVSYTTFTLSKYGCYRLLTTLLGLPLSLLWGLLFALLSFIHIWLVMPCVKSILILLQCIGQMYTMGVRLFCGPLYETLGMIFSKIKVAIRKEV</sequence>
<reference evidence="9" key="1">
    <citation type="submission" date="2024-04" db="EMBL/GenBank/DDBJ databases">
        <title>Salinicola lusitanus LLJ914,a marine bacterium isolated from the Okinawa Trough.</title>
        <authorList>
            <person name="Li J."/>
        </authorList>
    </citation>
    <scope>NUCLEOTIDE SEQUENCE [LARGE SCALE GENOMIC DNA]</scope>
</reference>
<dbReference type="EMBL" id="JBBPFD010000008">
    <property type="protein sequence ID" value="KAK7916564.1"/>
    <property type="molecule type" value="Genomic_DNA"/>
</dbReference>
<evidence type="ECO:0000256" key="7">
    <source>
        <dbReference type="SAM" id="Phobius"/>
    </source>
</evidence>
<dbReference type="GO" id="GO:0000139">
    <property type="term" value="C:Golgi membrane"/>
    <property type="evidence" value="ECO:0007669"/>
    <property type="project" value="UniProtKB-SubCell"/>
</dbReference>
<keyword evidence="7" id="KW-0812">Transmembrane</keyword>
<keyword evidence="9" id="KW-1185">Reference proteome</keyword>
<evidence type="ECO:0000256" key="2">
    <source>
        <dbReference type="ARBA" id="ARBA00010988"/>
    </source>
</evidence>
<dbReference type="InterPro" id="IPR001612">
    <property type="entry name" value="Caveolin"/>
</dbReference>
<dbReference type="GO" id="GO:0042383">
    <property type="term" value="C:sarcolemma"/>
    <property type="evidence" value="ECO:0007669"/>
    <property type="project" value="TreeGrafter"/>
</dbReference>